<dbReference type="Proteomes" id="UP000799779">
    <property type="component" value="Unassembled WGS sequence"/>
</dbReference>
<organism evidence="2 3">
    <name type="scientific">Amniculicola lignicola CBS 123094</name>
    <dbReference type="NCBI Taxonomy" id="1392246"/>
    <lineage>
        <taxon>Eukaryota</taxon>
        <taxon>Fungi</taxon>
        <taxon>Dikarya</taxon>
        <taxon>Ascomycota</taxon>
        <taxon>Pezizomycotina</taxon>
        <taxon>Dothideomycetes</taxon>
        <taxon>Pleosporomycetidae</taxon>
        <taxon>Pleosporales</taxon>
        <taxon>Amniculicolaceae</taxon>
        <taxon>Amniculicola</taxon>
    </lineage>
</organism>
<dbReference type="AlphaFoldDB" id="A0A6A5WI37"/>
<evidence type="ECO:0000313" key="3">
    <source>
        <dbReference type="Proteomes" id="UP000799779"/>
    </source>
</evidence>
<accession>A0A6A5WI37</accession>
<keyword evidence="3" id="KW-1185">Reference proteome</keyword>
<sequence>MDTEVHLPRPFPSAHPKYSTREHPNPTNHKPLSRCPNLSVFNTLCKVSGMGDLEGGTEAGGRAEQGTGRMRTKGWWHDYFRWCREGAGGQSGGDERWAVGGASRGRLARAVCFDRGMVGLEGELVGLTSVVRLDGIGDRGLPRAIIGSGHGLGGLPRARFLSLF</sequence>
<dbReference type="EMBL" id="ML977582">
    <property type="protein sequence ID" value="KAF2001513.1"/>
    <property type="molecule type" value="Genomic_DNA"/>
</dbReference>
<name>A0A6A5WI37_9PLEO</name>
<feature type="region of interest" description="Disordered" evidence="1">
    <location>
        <begin position="1"/>
        <end position="33"/>
    </location>
</feature>
<proteinExistence type="predicted"/>
<evidence type="ECO:0000313" key="2">
    <source>
        <dbReference type="EMBL" id="KAF2001513.1"/>
    </source>
</evidence>
<protein>
    <submittedName>
        <fullName evidence="2">Uncharacterized protein</fullName>
    </submittedName>
</protein>
<gene>
    <name evidence="2" type="ORF">P154DRAFT_164318</name>
</gene>
<evidence type="ECO:0000256" key="1">
    <source>
        <dbReference type="SAM" id="MobiDB-lite"/>
    </source>
</evidence>
<reference evidence="2" key="1">
    <citation type="journal article" date="2020" name="Stud. Mycol.">
        <title>101 Dothideomycetes genomes: a test case for predicting lifestyles and emergence of pathogens.</title>
        <authorList>
            <person name="Haridas S."/>
            <person name="Albert R."/>
            <person name="Binder M."/>
            <person name="Bloem J."/>
            <person name="Labutti K."/>
            <person name="Salamov A."/>
            <person name="Andreopoulos B."/>
            <person name="Baker S."/>
            <person name="Barry K."/>
            <person name="Bills G."/>
            <person name="Bluhm B."/>
            <person name="Cannon C."/>
            <person name="Castanera R."/>
            <person name="Culley D."/>
            <person name="Daum C."/>
            <person name="Ezra D."/>
            <person name="Gonzalez J."/>
            <person name="Henrissat B."/>
            <person name="Kuo A."/>
            <person name="Liang C."/>
            <person name="Lipzen A."/>
            <person name="Lutzoni F."/>
            <person name="Magnuson J."/>
            <person name="Mondo S."/>
            <person name="Nolan M."/>
            <person name="Ohm R."/>
            <person name="Pangilinan J."/>
            <person name="Park H.-J."/>
            <person name="Ramirez L."/>
            <person name="Alfaro M."/>
            <person name="Sun H."/>
            <person name="Tritt A."/>
            <person name="Yoshinaga Y."/>
            <person name="Zwiers L.-H."/>
            <person name="Turgeon B."/>
            <person name="Goodwin S."/>
            <person name="Spatafora J."/>
            <person name="Crous P."/>
            <person name="Grigoriev I."/>
        </authorList>
    </citation>
    <scope>NUCLEOTIDE SEQUENCE</scope>
    <source>
        <strain evidence="2">CBS 123094</strain>
    </source>
</reference>